<evidence type="ECO:0000313" key="11">
    <source>
        <dbReference type="Proteomes" id="UP000799424"/>
    </source>
</evidence>
<evidence type="ECO:0000256" key="2">
    <source>
        <dbReference type="ARBA" id="ARBA00022723"/>
    </source>
</evidence>
<feature type="site" description="Interaction with DNA substrate" evidence="7">
    <location>
        <position position="358"/>
    </location>
</feature>
<feature type="region of interest" description="Disordered" evidence="8">
    <location>
        <begin position="1"/>
        <end position="27"/>
    </location>
</feature>
<dbReference type="GO" id="GO:0005634">
    <property type="term" value="C:nucleus"/>
    <property type="evidence" value="ECO:0007669"/>
    <property type="project" value="TreeGrafter"/>
</dbReference>
<dbReference type="AlphaFoldDB" id="A0A6A6ZP03"/>
<feature type="domain" description="Endonuclease/exonuclease/phosphatase" evidence="9">
    <location>
        <begin position="45"/>
        <end position="358"/>
    </location>
</feature>
<dbReference type="SUPFAM" id="SSF56219">
    <property type="entry name" value="DNase I-like"/>
    <property type="match status" value="1"/>
</dbReference>
<feature type="active site" description="Proton donor/acceptor" evidence="5">
    <location>
        <position position="252"/>
    </location>
</feature>
<name>A0A6A6ZP03_9PLEO</name>
<gene>
    <name evidence="10" type="ORF">CC86DRAFT_300904</name>
</gene>
<sequence length="373" mass="41969">MSRNISPPPSKRRKITTIPSQEPKASIPVPELLPPLDADSIHIFSWNINGITPFLQKPITSFFKPSKAQNTKGPTPTASLRTFLHRHAWPSILFLQEVKISPTDTKIQDAVRAAINAKLPSEENEPHGPTYEAHFTLPTDLHNARGIRGSRKVYGVCSILSTNLRERYKVDVRTVNWDNEGRVSVVEIVSQNSKLAIFNIYAVNGTNNPYREPTTGAVDGTRHDRKRAFHRLLMRECVELEREGWSVLLGGDMNVALDARDGYPKLRTWPLEHVGNRVDFKERLLGEGGEGETFKGMDVWRQLHGEERRYTYFPRGREWGTSCDRVDYFVAGRGMWEGGLVRGCGILDSEGERGTSDHCPIWVDVGVEAGDGD</sequence>
<evidence type="ECO:0000256" key="3">
    <source>
        <dbReference type="ARBA" id="ARBA00022801"/>
    </source>
</evidence>
<dbReference type="GO" id="GO:0008081">
    <property type="term" value="F:phosphoric diester hydrolase activity"/>
    <property type="evidence" value="ECO:0007669"/>
    <property type="project" value="TreeGrafter"/>
</dbReference>
<dbReference type="GO" id="GO:0003906">
    <property type="term" value="F:DNA-(apurinic or apyrimidinic site) endonuclease activity"/>
    <property type="evidence" value="ECO:0007669"/>
    <property type="project" value="TreeGrafter"/>
</dbReference>
<feature type="active site" description="Proton acceptor" evidence="5">
    <location>
        <position position="358"/>
    </location>
</feature>
<dbReference type="PANTHER" id="PTHR22748">
    <property type="entry name" value="AP ENDONUCLEASE"/>
    <property type="match status" value="1"/>
</dbReference>
<dbReference type="GO" id="GO:0006284">
    <property type="term" value="P:base-excision repair"/>
    <property type="evidence" value="ECO:0007669"/>
    <property type="project" value="TreeGrafter"/>
</dbReference>
<evidence type="ECO:0000256" key="1">
    <source>
        <dbReference type="ARBA" id="ARBA00007092"/>
    </source>
</evidence>
<dbReference type="PROSITE" id="PS51435">
    <property type="entry name" value="AP_NUCLEASE_F1_4"/>
    <property type="match status" value="1"/>
</dbReference>
<evidence type="ECO:0000313" key="10">
    <source>
        <dbReference type="EMBL" id="KAF2822483.1"/>
    </source>
</evidence>
<organism evidence="10 11">
    <name type="scientific">Ophiobolus disseminans</name>
    <dbReference type="NCBI Taxonomy" id="1469910"/>
    <lineage>
        <taxon>Eukaryota</taxon>
        <taxon>Fungi</taxon>
        <taxon>Dikarya</taxon>
        <taxon>Ascomycota</taxon>
        <taxon>Pezizomycotina</taxon>
        <taxon>Dothideomycetes</taxon>
        <taxon>Pleosporomycetidae</taxon>
        <taxon>Pleosporales</taxon>
        <taxon>Pleosporineae</taxon>
        <taxon>Phaeosphaeriaceae</taxon>
        <taxon>Ophiobolus</taxon>
    </lineage>
</organism>
<comment type="similarity">
    <text evidence="1">Belongs to the DNA repair enzymes AP/ExoA family.</text>
</comment>
<dbReference type="Proteomes" id="UP000799424">
    <property type="component" value="Unassembled WGS sequence"/>
</dbReference>
<accession>A0A6A6ZP03</accession>
<feature type="active site" evidence="5">
    <location>
        <position position="201"/>
    </location>
</feature>
<keyword evidence="3" id="KW-0378">Hydrolase</keyword>
<evidence type="ECO:0000256" key="5">
    <source>
        <dbReference type="PIRSR" id="PIRSR604808-1"/>
    </source>
</evidence>
<evidence type="ECO:0000259" key="9">
    <source>
        <dbReference type="Pfam" id="PF03372"/>
    </source>
</evidence>
<feature type="binding site" evidence="6">
    <location>
        <position position="357"/>
    </location>
    <ligand>
        <name>Mg(2+)</name>
        <dbReference type="ChEBI" id="CHEBI:18420"/>
        <label>1</label>
    </ligand>
</feature>
<dbReference type="OrthoDB" id="498125at2759"/>
<dbReference type="GO" id="GO:0046872">
    <property type="term" value="F:metal ion binding"/>
    <property type="evidence" value="ECO:0007669"/>
    <property type="project" value="UniProtKB-KW"/>
</dbReference>
<keyword evidence="4 6" id="KW-0460">Magnesium</keyword>
<feature type="binding site" evidence="6">
    <location>
        <position position="47"/>
    </location>
    <ligand>
        <name>Mg(2+)</name>
        <dbReference type="ChEBI" id="CHEBI:18420"/>
        <label>1</label>
    </ligand>
</feature>
<comment type="cofactor">
    <cofactor evidence="6">
        <name>Mg(2+)</name>
        <dbReference type="ChEBI" id="CHEBI:18420"/>
    </cofactor>
    <cofactor evidence="6">
        <name>Mn(2+)</name>
        <dbReference type="ChEBI" id="CHEBI:29035"/>
    </cofactor>
    <text evidence="6">Probably binds two magnesium or manganese ions per subunit.</text>
</comment>
<dbReference type="InterPro" id="IPR004808">
    <property type="entry name" value="AP_endonuc_1"/>
</dbReference>
<reference evidence="10" key="1">
    <citation type="journal article" date="2020" name="Stud. Mycol.">
        <title>101 Dothideomycetes genomes: a test case for predicting lifestyles and emergence of pathogens.</title>
        <authorList>
            <person name="Haridas S."/>
            <person name="Albert R."/>
            <person name="Binder M."/>
            <person name="Bloem J."/>
            <person name="Labutti K."/>
            <person name="Salamov A."/>
            <person name="Andreopoulos B."/>
            <person name="Baker S."/>
            <person name="Barry K."/>
            <person name="Bills G."/>
            <person name="Bluhm B."/>
            <person name="Cannon C."/>
            <person name="Castanera R."/>
            <person name="Culley D."/>
            <person name="Daum C."/>
            <person name="Ezra D."/>
            <person name="Gonzalez J."/>
            <person name="Henrissat B."/>
            <person name="Kuo A."/>
            <person name="Liang C."/>
            <person name="Lipzen A."/>
            <person name="Lutzoni F."/>
            <person name="Magnuson J."/>
            <person name="Mondo S."/>
            <person name="Nolan M."/>
            <person name="Ohm R."/>
            <person name="Pangilinan J."/>
            <person name="Park H.-J."/>
            <person name="Ramirez L."/>
            <person name="Alfaro M."/>
            <person name="Sun H."/>
            <person name="Tritt A."/>
            <person name="Yoshinaga Y."/>
            <person name="Zwiers L.-H."/>
            <person name="Turgeon B."/>
            <person name="Goodwin S."/>
            <person name="Spatafora J."/>
            <person name="Crous P."/>
            <person name="Grigoriev I."/>
        </authorList>
    </citation>
    <scope>NUCLEOTIDE SEQUENCE</scope>
    <source>
        <strain evidence="10">CBS 113818</strain>
    </source>
</reference>
<dbReference type="GO" id="GO:0008311">
    <property type="term" value="F:double-stranded DNA 3'-5' DNA exonuclease activity"/>
    <property type="evidence" value="ECO:0007669"/>
    <property type="project" value="TreeGrafter"/>
</dbReference>
<evidence type="ECO:0000256" key="7">
    <source>
        <dbReference type="PIRSR" id="PIRSR604808-3"/>
    </source>
</evidence>
<keyword evidence="2 6" id="KW-0479">Metal-binding</keyword>
<feature type="binding site" evidence="6">
    <location>
        <position position="254"/>
    </location>
    <ligand>
        <name>Mg(2+)</name>
        <dbReference type="ChEBI" id="CHEBI:18420"/>
        <label>1</label>
    </ligand>
</feature>
<proteinExistence type="inferred from homology"/>
<evidence type="ECO:0000256" key="6">
    <source>
        <dbReference type="PIRSR" id="PIRSR604808-2"/>
    </source>
</evidence>
<dbReference type="Pfam" id="PF03372">
    <property type="entry name" value="Exo_endo_phos"/>
    <property type="match status" value="1"/>
</dbReference>
<dbReference type="InterPro" id="IPR005135">
    <property type="entry name" value="Endo/exonuclease/phosphatase"/>
</dbReference>
<feature type="binding site" evidence="6">
    <location>
        <position position="252"/>
    </location>
    <ligand>
        <name>Mg(2+)</name>
        <dbReference type="ChEBI" id="CHEBI:18420"/>
        <label>1</label>
    </ligand>
</feature>
<feature type="site" description="Transition state stabilizer" evidence="7">
    <location>
        <position position="254"/>
    </location>
</feature>
<keyword evidence="11" id="KW-1185">Reference proteome</keyword>
<dbReference type="InterPro" id="IPR036691">
    <property type="entry name" value="Endo/exonu/phosph_ase_sf"/>
</dbReference>
<evidence type="ECO:0000256" key="8">
    <source>
        <dbReference type="SAM" id="MobiDB-lite"/>
    </source>
</evidence>
<dbReference type="PANTHER" id="PTHR22748:SF14">
    <property type="entry name" value="ENDONUCLEASE_EXONUCLEASE_PHOSPHATASE DOMAIN-CONTAINING PROTEIN"/>
    <property type="match status" value="1"/>
</dbReference>
<dbReference type="Gene3D" id="3.60.10.10">
    <property type="entry name" value="Endonuclease/exonuclease/phosphatase"/>
    <property type="match status" value="1"/>
</dbReference>
<feature type="binding site" evidence="6">
    <location>
        <position position="97"/>
    </location>
    <ligand>
        <name>Mg(2+)</name>
        <dbReference type="ChEBI" id="CHEBI:18420"/>
        <label>1</label>
    </ligand>
</feature>
<keyword evidence="6" id="KW-0464">Manganese</keyword>
<protein>
    <submittedName>
        <fullName evidence="10">DNase I-like protein</fullName>
    </submittedName>
</protein>
<evidence type="ECO:0000256" key="4">
    <source>
        <dbReference type="ARBA" id="ARBA00022842"/>
    </source>
</evidence>
<feature type="binding site" evidence="6">
    <location>
        <position position="358"/>
    </location>
    <ligand>
        <name>Mg(2+)</name>
        <dbReference type="ChEBI" id="CHEBI:18420"/>
        <label>1</label>
    </ligand>
</feature>
<feature type="site" description="Important for catalytic activity" evidence="7">
    <location>
        <position position="327"/>
    </location>
</feature>
<dbReference type="EMBL" id="MU006234">
    <property type="protein sequence ID" value="KAF2822483.1"/>
    <property type="molecule type" value="Genomic_DNA"/>
</dbReference>